<keyword evidence="2" id="KW-1185">Reference proteome</keyword>
<name>A0AAP0IXH7_9MAGN</name>
<proteinExistence type="predicted"/>
<comment type="caution">
    <text evidence="1">The sequence shown here is derived from an EMBL/GenBank/DDBJ whole genome shotgun (WGS) entry which is preliminary data.</text>
</comment>
<evidence type="ECO:0000313" key="2">
    <source>
        <dbReference type="Proteomes" id="UP001417504"/>
    </source>
</evidence>
<sequence length="85" mass="9882">MLVRELLEIEHFPSVETQPKDQPYKYHDLNVSKHQNKPQTVSYTCLVYHSCPKPNIKQVNINTHISHAQKSIRRSHQACPSPSSY</sequence>
<organism evidence="1 2">
    <name type="scientific">Stephania japonica</name>
    <dbReference type="NCBI Taxonomy" id="461633"/>
    <lineage>
        <taxon>Eukaryota</taxon>
        <taxon>Viridiplantae</taxon>
        <taxon>Streptophyta</taxon>
        <taxon>Embryophyta</taxon>
        <taxon>Tracheophyta</taxon>
        <taxon>Spermatophyta</taxon>
        <taxon>Magnoliopsida</taxon>
        <taxon>Ranunculales</taxon>
        <taxon>Menispermaceae</taxon>
        <taxon>Menispermoideae</taxon>
        <taxon>Cissampelideae</taxon>
        <taxon>Stephania</taxon>
    </lineage>
</organism>
<dbReference type="EMBL" id="JBBNAE010000005">
    <property type="protein sequence ID" value="KAK9123200.1"/>
    <property type="molecule type" value="Genomic_DNA"/>
</dbReference>
<evidence type="ECO:0000313" key="1">
    <source>
        <dbReference type="EMBL" id="KAK9123200.1"/>
    </source>
</evidence>
<reference evidence="1 2" key="1">
    <citation type="submission" date="2024-01" db="EMBL/GenBank/DDBJ databases">
        <title>Genome assemblies of Stephania.</title>
        <authorList>
            <person name="Yang L."/>
        </authorList>
    </citation>
    <scope>NUCLEOTIDE SEQUENCE [LARGE SCALE GENOMIC DNA]</scope>
    <source>
        <strain evidence="1">QJT</strain>
        <tissue evidence="1">Leaf</tissue>
    </source>
</reference>
<dbReference type="AlphaFoldDB" id="A0AAP0IXH7"/>
<dbReference type="Proteomes" id="UP001417504">
    <property type="component" value="Unassembled WGS sequence"/>
</dbReference>
<protein>
    <submittedName>
        <fullName evidence="1">Uncharacterized protein</fullName>
    </submittedName>
</protein>
<gene>
    <name evidence="1" type="ORF">Sjap_012802</name>
</gene>
<accession>A0AAP0IXH7</accession>